<dbReference type="Pfam" id="PF02515">
    <property type="entry name" value="CoA_transf_3"/>
    <property type="match status" value="1"/>
</dbReference>
<dbReference type="InterPro" id="IPR044855">
    <property type="entry name" value="CoA-Trfase_III_dom3_sf"/>
</dbReference>
<dbReference type="InterPro" id="IPR050509">
    <property type="entry name" value="CoA-transferase_III"/>
</dbReference>
<dbReference type="GeneID" id="77260263"/>
<name>A0A8D3Y193_9GAMM</name>
<dbReference type="EMBL" id="FNHO01000003">
    <property type="protein sequence ID" value="SDM28309.1"/>
    <property type="molecule type" value="Genomic_DNA"/>
</dbReference>
<dbReference type="PANTHER" id="PTHR48228">
    <property type="entry name" value="SUCCINYL-COA--D-CITRAMALATE COA-TRANSFERASE"/>
    <property type="match status" value="1"/>
</dbReference>
<evidence type="ECO:0000313" key="4">
    <source>
        <dbReference type="Proteomes" id="UP000182276"/>
    </source>
</evidence>
<evidence type="ECO:0000313" key="1">
    <source>
        <dbReference type="EMBL" id="AJE15378.1"/>
    </source>
</evidence>
<evidence type="ECO:0000313" key="2">
    <source>
        <dbReference type="EMBL" id="SDM28309.1"/>
    </source>
</evidence>
<dbReference type="Gene3D" id="3.40.50.10540">
    <property type="entry name" value="Crotonobetainyl-coa:carnitine coa-transferase, domain 1"/>
    <property type="match status" value="1"/>
</dbReference>
<dbReference type="PANTHER" id="PTHR48228:SF5">
    <property type="entry name" value="ALPHA-METHYLACYL-COA RACEMASE"/>
    <property type="match status" value="1"/>
</dbReference>
<keyword evidence="4" id="KW-1185">Reference proteome</keyword>
<dbReference type="Gene3D" id="3.30.1540.10">
    <property type="entry name" value="formyl-coa transferase, domain 3"/>
    <property type="match status" value="1"/>
</dbReference>
<dbReference type="KEGG" id="pbm:CL52_10085"/>
<gene>
    <name evidence="1" type="ORF">CL52_10085</name>
    <name evidence="2" type="ORF">SAMN05660875_103447</name>
</gene>
<dbReference type="SUPFAM" id="SSF89796">
    <property type="entry name" value="CoA-transferase family III (CaiB/BaiF)"/>
    <property type="match status" value="1"/>
</dbReference>
<dbReference type="InterPro" id="IPR003673">
    <property type="entry name" value="CoA-Trfase_fam_III"/>
</dbReference>
<sequence>MSDTQESGPGPLAGLRVLEFAGIGPGPHCAMLLADLGADVIRVQREGGTGWSNPVVDRGRRVVTLDIRSAAGRERCLSLADQADVLIEGFRPGVMERLGLGPEPLLQRNARLIYGRMTGWGQSGPLAGAAGHDINYIALTGALAAIRGAEGTAIPPLNLVGDFGGGSMFLAVGILAALFERERSGKGQVVDAAIVDGVSSLMSFFSGLLATGRLSMERAANPLAGAAPNYRCYRCADGREIAIGALEPKFWELLCERIDAPESLRRVGRDPAAWAEQGAELQALFANRSRDQWCALLEGTDACFAPVLELNEAPEHPHLKARGVYRNQEGGLQVAPAPRFSRTPGQARVSVELSASEIAWHPRVTTSR</sequence>
<reference evidence="1 3" key="3">
    <citation type="journal article" name="Genome Announc.">
        <title>Complete Genome Sequence of Pseudomonas balearica DSM 6083T.</title>
        <authorList>
            <person name="Bennasar-Figueras A."/>
            <person name="Salva-Serra F."/>
            <person name="Jaen-Luchoro D."/>
            <person name="Segui C."/>
            <person name="Aliaga F."/>
            <person name="Busquets A."/>
            <person name="Gomila M."/>
            <person name="Moore E.R."/>
            <person name="Lalucat J."/>
        </authorList>
    </citation>
    <scope>NUCLEOTIDE SEQUENCE [LARGE SCALE GENOMIC DNA]</scope>
    <source>
        <strain evidence="3">DSM 6083</strain>
        <strain evidence="1">DSM6083</strain>
    </source>
</reference>
<dbReference type="Proteomes" id="UP000182276">
    <property type="component" value="Unassembled WGS sequence"/>
</dbReference>
<organism evidence="1 3">
    <name type="scientific">Stutzerimonas balearica DSM 6083</name>
    <dbReference type="NCBI Taxonomy" id="1123016"/>
    <lineage>
        <taxon>Bacteria</taxon>
        <taxon>Pseudomonadati</taxon>
        <taxon>Pseudomonadota</taxon>
        <taxon>Gammaproteobacteria</taxon>
        <taxon>Pseudomonadales</taxon>
        <taxon>Pseudomonadaceae</taxon>
        <taxon>Stutzerimonas</taxon>
    </lineage>
</organism>
<dbReference type="RefSeq" id="WP_052264542.1">
    <property type="nucleotide sequence ID" value="NZ_CP007511.1"/>
</dbReference>
<protein>
    <submittedName>
        <fullName evidence="2">Alpha-methylacyl-CoA racemase</fullName>
    </submittedName>
    <submittedName>
        <fullName evidence="1">Carnitine dehydratase</fullName>
    </submittedName>
</protein>
<dbReference type="Proteomes" id="UP000031271">
    <property type="component" value="Chromosome"/>
</dbReference>
<evidence type="ECO:0000313" key="3">
    <source>
        <dbReference type="Proteomes" id="UP000031271"/>
    </source>
</evidence>
<dbReference type="InterPro" id="IPR023606">
    <property type="entry name" value="CoA-Trfase_III_dom_1_sf"/>
</dbReference>
<dbReference type="AlphaFoldDB" id="A0A8D3Y193"/>
<reference evidence="2 4" key="2">
    <citation type="submission" date="2016-10" db="EMBL/GenBank/DDBJ databases">
        <authorList>
            <person name="Varghese N."/>
            <person name="Submissions S."/>
        </authorList>
    </citation>
    <scope>NUCLEOTIDE SEQUENCE [LARGE SCALE GENOMIC DNA]</scope>
    <source>
        <strain evidence="2 4">DSM 6083</strain>
    </source>
</reference>
<reference evidence="3" key="1">
    <citation type="submission" date="2014-03" db="EMBL/GenBank/DDBJ databases">
        <title>Complete genome of Pseudomonas balearica DSM 6083T, a sewage water isolate from an enrichment with 2-methylnaphthalene.</title>
        <authorList>
            <person name="Salva-Serra F."/>
            <person name="Jaen-Luchoro D."/>
            <person name="Busquets A."/>
            <person name="Pena A."/>
            <person name="Gomila M."/>
            <person name="Bosch R."/>
            <person name="Nogales B."/>
            <person name="Garcia-Valdes E."/>
            <person name="Lalucat J."/>
            <person name="Bennasar A."/>
        </authorList>
    </citation>
    <scope>NUCLEOTIDE SEQUENCE [LARGE SCALE GENOMIC DNA]</scope>
    <source>
        <strain evidence="3">DSM 6083</strain>
    </source>
</reference>
<accession>A0A8D3Y193</accession>
<dbReference type="EMBL" id="CP007511">
    <property type="protein sequence ID" value="AJE15378.1"/>
    <property type="molecule type" value="Genomic_DNA"/>
</dbReference>
<dbReference type="GO" id="GO:0003824">
    <property type="term" value="F:catalytic activity"/>
    <property type="evidence" value="ECO:0007669"/>
    <property type="project" value="InterPro"/>
</dbReference>
<proteinExistence type="predicted"/>